<dbReference type="HOGENOM" id="CLU_3090310_0_0_1"/>
<accession>G7KY90</accession>
<reference evidence="1 3" key="2">
    <citation type="journal article" date="2014" name="BMC Genomics">
        <title>An improved genome release (version Mt4.0) for the model legume Medicago truncatula.</title>
        <authorList>
            <person name="Tang H."/>
            <person name="Krishnakumar V."/>
            <person name="Bidwell S."/>
            <person name="Rosen B."/>
            <person name="Chan A."/>
            <person name="Zhou S."/>
            <person name="Gentzbittel L."/>
            <person name="Childs K.L."/>
            <person name="Yandell M."/>
            <person name="Gundlach H."/>
            <person name="Mayer K.F."/>
            <person name="Schwartz D.C."/>
            <person name="Town C.D."/>
        </authorList>
    </citation>
    <scope>GENOME REANNOTATION</scope>
    <source>
        <strain evidence="2 3">cv. Jemalong A17</strain>
    </source>
</reference>
<name>G7KY90_MEDTR</name>
<reference evidence="2" key="3">
    <citation type="submission" date="2015-04" db="UniProtKB">
        <authorList>
            <consortium name="EnsemblPlants"/>
        </authorList>
    </citation>
    <scope>IDENTIFICATION</scope>
    <source>
        <strain evidence="2">cv. Jemalong A17</strain>
    </source>
</reference>
<evidence type="ECO:0000313" key="3">
    <source>
        <dbReference type="Proteomes" id="UP000002051"/>
    </source>
</evidence>
<dbReference type="PaxDb" id="3880-AES79878"/>
<protein>
    <submittedName>
        <fullName evidence="1 2">Uncharacterized protein</fullName>
    </submittedName>
</protein>
<sequence>MSFFGLGLSKVNQKAKQNNYILKRWHRIASFNGKGISKVSLGKKLISKNRSQ</sequence>
<gene>
    <name evidence="1" type="ordered locus">MTR_7g074160</name>
</gene>
<evidence type="ECO:0000313" key="1">
    <source>
        <dbReference type="EMBL" id="AES79878.1"/>
    </source>
</evidence>
<dbReference type="EnsemblPlants" id="AES79878">
    <property type="protein sequence ID" value="AES79878"/>
    <property type="gene ID" value="MTR_7g074160"/>
</dbReference>
<keyword evidence="3" id="KW-1185">Reference proteome</keyword>
<organism evidence="1 3">
    <name type="scientific">Medicago truncatula</name>
    <name type="common">Barrel medic</name>
    <name type="synonym">Medicago tribuloides</name>
    <dbReference type="NCBI Taxonomy" id="3880"/>
    <lineage>
        <taxon>Eukaryota</taxon>
        <taxon>Viridiplantae</taxon>
        <taxon>Streptophyta</taxon>
        <taxon>Embryophyta</taxon>
        <taxon>Tracheophyta</taxon>
        <taxon>Spermatophyta</taxon>
        <taxon>Magnoliopsida</taxon>
        <taxon>eudicotyledons</taxon>
        <taxon>Gunneridae</taxon>
        <taxon>Pentapetalae</taxon>
        <taxon>rosids</taxon>
        <taxon>fabids</taxon>
        <taxon>Fabales</taxon>
        <taxon>Fabaceae</taxon>
        <taxon>Papilionoideae</taxon>
        <taxon>50 kb inversion clade</taxon>
        <taxon>NPAAA clade</taxon>
        <taxon>Hologalegina</taxon>
        <taxon>IRL clade</taxon>
        <taxon>Trifolieae</taxon>
        <taxon>Medicago</taxon>
    </lineage>
</organism>
<evidence type="ECO:0000313" key="2">
    <source>
        <dbReference type="EnsemblPlants" id="AES79878"/>
    </source>
</evidence>
<dbReference type="Proteomes" id="UP000002051">
    <property type="component" value="Unassembled WGS sequence"/>
</dbReference>
<dbReference type="EMBL" id="CM001223">
    <property type="protein sequence ID" value="AES79878.1"/>
    <property type="molecule type" value="Genomic_DNA"/>
</dbReference>
<proteinExistence type="predicted"/>
<dbReference type="AlphaFoldDB" id="G7KY90"/>
<reference evidence="1 3" key="1">
    <citation type="journal article" date="2011" name="Nature">
        <title>The Medicago genome provides insight into the evolution of rhizobial symbioses.</title>
        <authorList>
            <person name="Young N.D."/>
            <person name="Debelle F."/>
            <person name="Oldroyd G.E."/>
            <person name="Geurts R."/>
            <person name="Cannon S.B."/>
            <person name="Udvardi M.K."/>
            <person name="Benedito V.A."/>
            <person name="Mayer K.F."/>
            <person name="Gouzy J."/>
            <person name="Schoof H."/>
            <person name="Van de Peer Y."/>
            <person name="Proost S."/>
            <person name="Cook D.R."/>
            <person name="Meyers B.C."/>
            <person name="Spannagl M."/>
            <person name="Cheung F."/>
            <person name="De Mita S."/>
            <person name="Krishnakumar V."/>
            <person name="Gundlach H."/>
            <person name="Zhou S."/>
            <person name="Mudge J."/>
            <person name="Bharti A.K."/>
            <person name="Murray J.D."/>
            <person name="Naoumkina M.A."/>
            <person name="Rosen B."/>
            <person name="Silverstein K.A."/>
            <person name="Tang H."/>
            <person name="Rombauts S."/>
            <person name="Zhao P.X."/>
            <person name="Zhou P."/>
            <person name="Barbe V."/>
            <person name="Bardou P."/>
            <person name="Bechner M."/>
            <person name="Bellec A."/>
            <person name="Berger A."/>
            <person name="Berges H."/>
            <person name="Bidwell S."/>
            <person name="Bisseling T."/>
            <person name="Choisne N."/>
            <person name="Couloux A."/>
            <person name="Denny R."/>
            <person name="Deshpande S."/>
            <person name="Dai X."/>
            <person name="Doyle J.J."/>
            <person name="Dudez A.M."/>
            <person name="Farmer A.D."/>
            <person name="Fouteau S."/>
            <person name="Franken C."/>
            <person name="Gibelin C."/>
            <person name="Gish J."/>
            <person name="Goldstein S."/>
            <person name="Gonzalez A.J."/>
            <person name="Green P.J."/>
            <person name="Hallab A."/>
            <person name="Hartog M."/>
            <person name="Hua A."/>
            <person name="Humphray S.J."/>
            <person name="Jeong D.H."/>
            <person name="Jing Y."/>
            <person name="Jocker A."/>
            <person name="Kenton S.M."/>
            <person name="Kim D.J."/>
            <person name="Klee K."/>
            <person name="Lai H."/>
            <person name="Lang C."/>
            <person name="Lin S."/>
            <person name="Macmil S.L."/>
            <person name="Magdelenat G."/>
            <person name="Matthews L."/>
            <person name="McCorrison J."/>
            <person name="Monaghan E.L."/>
            <person name="Mun J.H."/>
            <person name="Najar F.Z."/>
            <person name="Nicholson C."/>
            <person name="Noirot C."/>
            <person name="O'Bleness M."/>
            <person name="Paule C.R."/>
            <person name="Poulain J."/>
            <person name="Prion F."/>
            <person name="Qin B."/>
            <person name="Qu C."/>
            <person name="Retzel E.F."/>
            <person name="Riddle C."/>
            <person name="Sallet E."/>
            <person name="Samain S."/>
            <person name="Samson N."/>
            <person name="Sanders I."/>
            <person name="Saurat O."/>
            <person name="Scarpelli C."/>
            <person name="Schiex T."/>
            <person name="Segurens B."/>
            <person name="Severin A.J."/>
            <person name="Sherrier D.J."/>
            <person name="Shi R."/>
            <person name="Sims S."/>
            <person name="Singer S.R."/>
            <person name="Sinharoy S."/>
            <person name="Sterck L."/>
            <person name="Viollet A."/>
            <person name="Wang B.B."/>
            <person name="Wang K."/>
            <person name="Wang M."/>
            <person name="Wang X."/>
            <person name="Warfsmann J."/>
            <person name="Weissenbach J."/>
            <person name="White D.D."/>
            <person name="White J.D."/>
            <person name="Wiley G.B."/>
            <person name="Wincker P."/>
            <person name="Xing Y."/>
            <person name="Yang L."/>
            <person name="Yao Z."/>
            <person name="Ying F."/>
            <person name="Zhai J."/>
            <person name="Zhou L."/>
            <person name="Zuber A."/>
            <person name="Denarie J."/>
            <person name="Dixon R.A."/>
            <person name="May G.D."/>
            <person name="Schwartz D.C."/>
            <person name="Rogers J."/>
            <person name="Quetier F."/>
            <person name="Town C.D."/>
            <person name="Roe B.A."/>
        </authorList>
    </citation>
    <scope>NUCLEOTIDE SEQUENCE [LARGE SCALE GENOMIC DNA]</scope>
    <source>
        <strain evidence="1">A17</strain>
        <strain evidence="2 3">cv. Jemalong A17</strain>
    </source>
</reference>